<dbReference type="GO" id="GO:0019148">
    <property type="term" value="F:D-cysteine desulfhydrase activity"/>
    <property type="evidence" value="ECO:0007669"/>
    <property type="project" value="TreeGrafter"/>
</dbReference>
<dbReference type="SUPFAM" id="SSF53686">
    <property type="entry name" value="Tryptophan synthase beta subunit-like PLP-dependent enzymes"/>
    <property type="match status" value="1"/>
</dbReference>
<comment type="similarity">
    <text evidence="2">Belongs to the ACC deaminase/D-cysteine desulfhydrase family.</text>
</comment>
<dbReference type="PANTHER" id="PTHR43780:SF2">
    <property type="entry name" value="1-AMINOCYCLOPROPANE-1-CARBOXYLATE DEAMINASE-RELATED"/>
    <property type="match status" value="1"/>
</dbReference>
<dbReference type="PIRSF" id="PIRSF006278">
    <property type="entry name" value="ACCD_DCysDesulf"/>
    <property type="match status" value="1"/>
</dbReference>
<dbReference type="PANTHER" id="PTHR43780">
    <property type="entry name" value="1-AMINOCYCLOPROPANE-1-CARBOXYLATE DEAMINASE-RELATED"/>
    <property type="match status" value="1"/>
</dbReference>
<accession>A0A1W1WSH2</accession>
<dbReference type="AlphaFoldDB" id="A0A1W1WSH2"/>
<proteinExistence type="inferred from homology"/>
<feature type="active site" description="Nucleophile" evidence="4">
    <location>
        <position position="59"/>
    </location>
</feature>
<feature type="modified residue" description="N6-(pyridoxal phosphate)lysine" evidence="5">
    <location>
        <position position="34"/>
    </location>
</feature>
<sequence>MKLQSSPIQKVQFEGYSFYLKRDDLLHPDFSGNKARKLYYFFQIPLKIKKVISYGSMQSNAMYSLAVLAKMKGWQFEYHTRINEELLQNPKGNLKAALEKGMKIIDIGHLTMDIGEKNLLSECKIIDDTLIVPEGVRCKEAEYGIKILAQEIIEWANEKNIEKLNIFLPSGTGTTALYLQKTLSSVRCPMSNVYTVPCVGDKEYLKKQFFALEADEKFHPTILEPPKRYRFGKLYEELFEIWLNLKKQTGVEFDLLYDPIAFSTILSNLQCLMSNAFLYIHQGGVLGNITMEERYKKKFATIS</sequence>
<dbReference type="Gene3D" id="3.40.50.1100">
    <property type="match status" value="2"/>
</dbReference>
<organism evidence="6 7">
    <name type="scientific">Nitratiruptor tergarcus DSM 16512</name>
    <dbReference type="NCBI Taxonomy" id="1069081"/>
    <lineage>
        <taxon>Bacteria</taxon>
        <taxon>Pseudomonadati</taxon>
        <taxon>Campylobacterota</taxon>
        <taxon>Epsilonproteobacteria</taxon>
        <taxon>Nautiliales</taxon>
        <taxon>Nitratiruptoraceae</taxon>
        <taxon>Nitratiruptor</taxon>
    </lineage>
</organism>
<evidence type="ECO:0000256" key="4">
    <source>
        <dbReference type="PIRSR" id="PIRSR006278-1"/>
    </source>
</evidence>
<reference evidence="7" key="1">
    <citation type="submission" date="2017-04" db="EMBL/GenBank/DDBJ databases">
        <authorList>
            <person name="Varghese N."/>
            <person name="Submissions S."/>
        </authorList>
    </citation>
    <scope>NUCLEOTIDE SEQUENCE [LARGE SCALE GENOMIC DNA]</scope>
    <source>
        <strain evidence="7">DSM 16512</strain>
    </source>
</reference>
<dbReference type="InterPro" id="IPR036052">
    <property type="entry name" value="TrpB-like_PALP_sf"/>
</dbReference>
<comment type="cofactor">
    <cofactor evidence="1">
        <name>pyridoxal 5'-phosphate</name>
        <dbReference type="ChEBI" id="CHEBI:597326"/>
    </cofactor>
</comment>
<gene>
    <name evidence="6" type="ORF">SAMN05660197_1050</name>
</gene>
<evidence type="ECO:0000256" key="5">
    <source>
        <dbReference type="PIRSR" id="PIRSR006278-2"/>
    </source>
</evidence>
<dbReference type="OrthoDB" id="5291638at2"/>
<dbReference type="STRING" id="1069081.SAMN05660197_1050"/>
<dbReference type="EMBL" id="FWWZ01000001">
    <property type="protein sequence ID" value="SMC09244.1"/>
    <property type="molecule type" value="Genomic_DNA"/>
</dbReference>
<evidence type="ECO:0000313" key="6">
    <source>
        <dbReference type="EMBL" id="SMC09244.1"/>
    </source>
</evidence>
<protein>
    <submittedName>
        <fullName evidence="6">1-aminocyclopropane-1-carboxylate deaminase/D-cysteine desulfhydrase, PLP-dependent ACC family</fullName>
    </submittedName>
</protein>
<evidence type="ECO:0000256" key="3">
    <source>
        <dbReference type="ARBA" id="ARBA00022898"/>
    </source>
</evidence>
<keyword evidence="3 5" id="KW-0663">Pyridoxal phosphate</keyword>
<evidence type="ECO:0000256" key="2">
    <source>
        <dbReference type="ARBA" id="ARBA00008639"/>
    </source>
</evidence>
<evidence type="ECO:0000256" key="1">
    <source>
        <dbReference type="ARBA" id="ARBA00001933"/>
    </source>
</evidence>
<evidence type="ECO:0000313" key="7">
    <source>
        <dbReference type="Proteomes" id="UP000192602"/>
    </source>
</evidence>
<dbReference type="InterPro" id="IPR027278">
    <property type="entry name" value="ACCD_DCysDesulf"/>
</dbReference>
<dbReference type="RefSeq" id="WP_084275482.1">
    <property type="nucleotide sequence ID" value="NZ_AP026671.1"/>
</dbReference>
<keyword evidence="7" id="KW-1185">Reference proteome</keyword>
<name>A0A1W1WSH2_9BACT</name>
<dbReference type="Proteomes" id="UP000192602">
    <property type="component" value="Unassembled WGS sequence"/>
</dbReference>